<keyword evidence="1" id="KW-0175">Coiled coil</keyword>
<name>A0A150SUH9_SORCE</name>
<accession>A0A150SUH9</accession>
<organism evidence="2 3">
    <name type="scientific">Sorangium cellulosum</name>
    <name type="common">Polyangium cellulosum</name>
    <dbReference type="NCBI Taxonomy" id="56"/>
    <lineage>
        <taxon>Bacteria</taxon>
        <taxon>Pseudomonadati</taxon>
        <taxon>Myxococcota</taxon>
        <taxon>Polyangia</taxon>
        <taxon>Polyangiales</taxon>
        <taxon>Polyangiaceae</taxon>
        <taxon>Sorangium</taxon>
    </lineage>
</organism>
<proteinExistence type="predicted"/>
<dbReference type="Proteomes" id="UP000075515">
    <property type="component" value="Unassembled WGS sequence"/>
</dbReference>
<evidence type="ECO:0000313" key="3">
    <source>
        <dbReference type="Proteomes" id="UP000075515"/>
    </source>
</evidence>
<evidence type="ECO:0000313" key="2">
    <source>
        <dbReference type="EMBL" id="KYF96081.1"/>
    </source>
</evidence>
<feature type="coiled-coil region" evidence="1">
    <location>
        <begin position="125"/>
        <end position="165"/>
    </location>
</feature>
<dbReference type="EMBL" id="JEMC01001578">
    <property type="protein sequence ID" value="KYF96081.1"/>
    <property type="molecule type" value="Genomic_DNA"/>
</dbReference>
<protein>
    <submittedName>
        <fullName evidence="2">Uncharacterized protein</fullName>
    </submittedName>
</protein>
<comment type="caution">
    <text evidence="2">The sequence shown here is derived from an EMBL/GenBank/DDBJ whole genome shotgun (WGS) entry which is preliminary data.</text>
</comment>
<dbReference type="AlphaFoldDB" id="A0A150SUH9"/>
<gene>
    <name evidence="2" type="ORF">BE18_49955</name>
</gene>
<reference evidence="2 3" key="1">
    <citation type="submission" date="2014-02" db="EMBL/GenBank/DDBJ databases">
        <title>The small core and large imbalanced accessory genome model reveals a collaborative survival strategy of Sorangium cellulosum strains in nature.</title>
        <authorList>
            <person name="Han K."/>
            <person name="Peng R."/>
            <person name="Blom J."/>
            <person name="Li Y.-Z."/>
        </authorList>
    </citation>
    <scope>NUCLEOTIDE SEQUENCE [LARGE SCALE GENOMIC DNA]</scope>
    <source>
        <strain evidence="2 3">So0149</strain>
    </source>
</reference>
<evidence type="ECO:0000256" key="1">
    <source>
        <dbReference type="SAM" id="Coils"/>
    </source>
</evidence>
<sequence length="275" mass="28283">MRTGVRRTLNLYLTEHEGAFIMKSYAMVSILSASLAFLGASTGCAVSSSAPASENDSETFVVNEEGQAALPGAALSIERRAGESSFSLAQGAGWRSVAPGVWEVPSEAGSAERIVVGEDGHRWLLEKTEAELKELVAALDGEEARPDLAEQIAAAEERREAAERSMFEAAGVSSAMALSCDIYRYTGASSLVTSPPTFGAAALAQIVCTGGCATFTVTSTACCSTGCSSAPAATRTVCSTPWTAGTIRQGSGIGSASVNVTPPNITQSSSSFVCN</sequence>